<protein>
    <submittedName>
        <fullName evidence="2">Uncharacterized protein</fullName>
    </submittedName>
</protein>
<keyword evidence="3" id="KW-1185">Reference proteome</keyword>
<evidence type="ECO:0000313" key="3">
    <source>
        <dbReference type="Proteomes" id="UP001174936"/>
    </source>
</evidence>
<evidence type="ECO:0000313" key="2">
    <source>
        <dbReference type="EMBL" id="KAK0648762.1"/>
    </source>
</evidence>
<accession>A0AA39YC47</accession>
<dbReference type="AlphaFoldDB" id="A0AA39YC47"/>
<dbReference type="Proteomes" id="UP001174936">
    <property type="component" value="Unassembled WGS sequence"/>
</dbReference>
<evidence type="ECO:0000256" key="1">
    <source>
        <dbReference type="SAM" id="MobiDB-lite"/>
    </source>
</evidence>
<comment type="caution">
    <text evidence="2">The sequence shown here is derived from an EMBL/GenBank/DDBJ whole genome shotgun (WGS) entry which is preliminary data.</text>
</comment>
<organism evidence="2 3">
    <name type="scientific">Cercophora newfieldiana</name>
    <dbReference type="NCBI Taxonomy" id="92897"/>
    <lineage>
        <taxon>Eukaryota</taxon>
        <taxon>Fungi</taxon>
        <taxon>Dikarya</taxon>
        <taxon>Ascomycota</taxon>
        <taxon>Pezizomycotina</taxon>
        <taxon>Sordariomycetes</taxon>
        <taxon>Sordariomycetidae</taxon>
        <taxon>Sordariales</taxon>
        <taxon>Lasiosphaeriaceae</taxon>
        <taxon>Cercophora</taxon>
    </lineage>
</organism>
<dbReference type="EMBL" id="JAULSV010000003">
    <property type="protein sequence ID" value="KAK0648762.1"/>
    <property type="molecule type" value="Genomic_DNA"/>
</dbReference>
<name>A0AA39YC47_9PEZI</name>
<feature type="region of interest" description="Disordered" evidence="1">
    <location>
        <begin position="75"/>
        <end position="119"/>
    </location>
</feature>
<gene>
    <name evidence="2" type="ORF">B0T16DRAFT_408743</name>
</gene>
<proteinExistence type="predicted"/>
<sequence length="182" mass="20312">MVMFSSHPFHNCIKCQTAQNNPRCKLHKAGNIKSHLPFHATPGTPNAWYELPKPSTKHSYQAKGFSGQTPFTSFPANTPKVLPRPPNHPFQHPHSCQSRHTDQPTPLKPALSKSTPPCPRTAPGSCGKCQFIFAYLGDFSTSRKQILSFTLLRLETAKMDETRDKGLWESLTIPVVHPSQSK</sequence>
<reference evidence="2" key="1">
    <citation type="submission" date="2023-06" db="EMBL/GenBank/DDBJ databases">
        <title>Genome-scale phylogeny and comparative genomics of the fungal order Sordariales.</title>
        <authorList>
            <consortium name="Lawrence Berkeley National Laboratory"/>
            <person name="Hensen N."/>
            <person name="Bonometti L."/>
            <person name="Westerberg I."/>
            <person name="Brannstrom I.O."/>
            <person name="Guillou S."/>
            <person name="Cros-Aarteil S."/>
            <person name="Calhoun S."/>
            <person name="Haridas S."/>
            <person name="Kuo A."/>
            <person name="Mondo S."/>
            <person name="Pangilinan J."/>
            <person name="Riley R."/>
            <person name="Labutti K."/>
            <person name="Andreopoulos B."/>
            <person name="Lipzen A."/>
            <person name="Chen C."/>
            <person name="Yanf M."/>
            <person name="Daum C."/>
            <person name="Ng V."/>
            <person name="Clum A."/>
            <person name="Steindorff A."/>
            <person name="Ohm R."/>
            <person name="Martin F."/>
            <person name="Silar P."/>
            <person name="Natvig D."/>
            <person name="Lalanne C."/>
            <person name="Gautier V."/>
            <person name="Ament-Velasquez S.L."/>
            <person name="Kruys A."/>
            <person name="Hutchinson M.I."/>
            <person name="Powell A.J."/>
            <person name="Barry K."/>
            <person name="Miller A.N."/>
            <person name="Grigoriev I.V."/>
            <person name="Debuchy R."/>
            <person name="Gladieux P."/>
            <person name="Thoren M.H."/>
            <person name="Johannesson H."/>
        </authorList>
    </citation>
    <scope>NUCLEOTIDE SEQUENCE</scope>
    <source>
        <strain evidence="2">SMH2532-1</strain>
    </source>
</reference>